<evidence type="ECO:0000313" key="6">
    <source>
        <dbReference type="EMBL" id="SDI13703.1"/>
    </source>
</evidence>
<sequence>MIAQIGIDYNLCKDPLNCRKCLSVCPSVVFVCGPTKVWKGRESDPSEYRIVGRYFDKCSGCGDCVKVCPFNAIQLSFVPRDQLVQKFKEERAAQIKERNS</sequence>
<dbReference type="PANTHER" id="PTHR43687">
    <property type="entry name" value="ADENYLYLSULFATE REDUCTASE, BETA SUBUNIT"/>
    <property type="match status" value="1"/>
</dbReference>
<dbReference type="GO" id="GO:0051539">
    <property type="term" value="F:4 iron, 4 sulfur cluster binding"/>
    <property type="evidence" value="ECO:0007669"/>
    <property type="project" value="UniProtKB-KW"/>
</dbReference>
<dbReference type="Pfam" id="PF00037">
    <property type="entry name" value="Fer4"/>
    <property type="match status" value="1"/>
</dbReference>
<keyword evidence="1" id="KW-0004">4Fe-4S</keyword>
<dbReference type="GO" id="GO:0046872">
    <property type="term" value="F:metal ion binding"/>
    <property type="evidence" value="ECO:0007669"/>
    <property type="project" value="UniProtKB-KW"/>
</dbReference>
<dbReference type="RefSeq" id="WP_092335190.1">
    <property type="nucleotide sequence ID" value="NZ_FNCP01000027.1"/>
</dbReference>
<feature type="domain" description="4Fe-4S ferredoxin-type" evidence="5">
    <location>
        <begin position="3"/>
        <end position="35"/>
    </location>
</feature>
<dbReference type="Gene3D" id="3.30.70.20">
    <property type="match status" value="1"/>
</dbReference>
<feature type="domain" description="4Fe-4S ferredoxin-type" evidence="5">
    <location>
        <begin position="48"/>
        <end position="78"/>
    </location>
</feature>
<reference evidence="7" key="1">
    <citation type="submission" date="2016-10" db="EMBL/GenBank/DDBJ databases">
        <authorList>
            <person name="Varghese N."/>
            <person name="Submissions S."/>
        </authorList>
    </citation>
    <scope>NUCLEOTIDE SEQUENCE [LARGE SCALE GENOMIC DNA]</scope>
    <source>
        <strain evidence="7">DSM 8344</strain>
    </source>
</reference>
<keyword evidence="3" id="KW-0408">Iron</keyword>
<dbReference type="InterPro" id="IPR050572">
    <property type="entry name" value="Fe-S_Ferredoxin"/>
</dbReference>
<name>A0A1G8I4B2_9FIRM</name>
<dbReference type="SUPFAM" id="SSF54862">
    <property type="entry name" value="4Fe-4S ferredoxins"/>
    <property type="match status" value="1"/>
</dbReference>
<keyword evidence="2" id="KW-0479">Metal-binding</keyword>
<dbReference type="PROSITE" id="PS51379">
    <property type="entry name" value="4FE4S_FER_2"/>
    <property type="match status" value="2"/>
</dbReference>
<dbReference type="InterPro" id="IPR017900">
    <property type="entry name" value="4Fe4S_Fe_S_CS"/>
</dbReference>
<dbReference type="OrthoDB" id="5421405at2"/>
<evidence type="ECO:0000256" key="2">
    <source>
        <dbReference type="ARBA" id="ARBA00022723"/>
    </source>
</evidence>
<dbReference type="PANTHER" id="PTHR43687:SF5">
    <property type="entry name" value="4FE-4S FERREDOXIN-TYPE DOMAIN-CONTAINING PROTEIN"/>
    <property type="match status" value="1"/>
</dbReference>
<dbReference type="PROSITE" id="PS00198">
    <property type="entry name" value="4FE4S_FER_1"/>
    <property type="match status" value="1"/>
</dbReference>
<organism evidence="6 7">
    <name type="scientific">Desulfosporosinus hippei DSM 8344</name>
    <dbReference type="NCBI Taxonomy" id="1121419"/>
    <lineage>
        <taxon>Bacteria</taxon>
        <taxon>Bacillati</taxon>
        <taxon>Bacillota</taxon>
        <taxon>Clostridia</taxon>
        <taxon>Eubacteriales</taxon>
        <taxon>Desulfitobacteriaceae</taxon>
        <taxon>Desulfosporosinus</taxon>
    </lineage>
</organism>
<keyword evidence="4" id="KW-0411">Iron-sulfur</keyword>
<accession>A0A1G8I4B2</accession>
<dbReference type="AlphaFoldDB" id="A0A1G8I4B2"/>
<dbReference type="Proteomes" id="UP000198656">
    <property type="component" value="Unassembled WGS sequence"/>
</dbReference>
<evidence type="ECO:0000259" key="5">
    <source>
        <dbReference type="PROSITE" id="PS51379"/>
    </source>
</evidence>
<gene>
    <name evidence="6" type="ORF">SAMN05443529_12737</name>
</gene>
<dbReference type="STRING" id="1121419.SAMN05443529_12737"/>
<dbReference type="EMBL" id="FNCP01000027">
    <property type="protein sequence ID" value="SDI13703.1"/>
    <property type="molecule type" value="Genomic_DNA"/>
</dbReference>
<dbReference type="InterPro" id="IPR017896">
    <property type="entry name" value="4Fe4S_Fe-S-bd"/>
</dbReference>
<protein>
    <submittedName>
        <fullName evidence="6">NADH-quinone oxidoreductase subunit I</fullName>
    </submittedName>
</protein>
<evidence type="ECO:0000256" key="3">
    <source>
        <dbReference type="ARBA" id="ARBA00023004"/>
    </source>
</evidence>
<keyword evidence="7" id="KW-1185">Reference proteome</keyword>
<evidence type="ECO:0000313" key="7">
    <source>
        <dbReference type="Proteomes" id="UP000198656"/>
    </source>
</evidence>
<evidence type="ECO:0000256" key="1">
    <source>
        <dbReference type="ARBA" id="ARBA00022485"/>
    </source>
</evidence>
<proteinExistence type="predicted"/>
<evidence type="ECO:0000256" key="4">
    <source>
        <dbReference type="ARBA" id="ARBA00023014"/>
    </source>
</evidence>